<gene>
    <name evidence="1" type="ORF">METZ01_LOCUS174737</name>
</gene>
<evidence type="ECO:0000313" key="1">
    <source>
        <dbReference type="EMBL" id="SVB21883.1"/>
    </source>
</evidence>
<organism evidence="1">
    <name type="scientific">marine metagenome</name>
    <dbReference type="NCBI Taxonomy" id="408172"/>
    <lineage>
        <taxon>unclassified sequences</taxon>
        <taxon>metagenomes</taxon>
        <taxon>ecological metagenomes</taxon>
    </lineage>
</organism>
<dbReference type="InterPro" id="IPR029032">
    <property type="entry name" value="AhpD-like"/>
</dbReference>
<protein>
    <recommendedName>
        <fullName evidence="2">Carboxymuconolactone decarboxylase-like domain-containing protein</fullName>
    </recommendedName>
</protein>
<dbReference type="AlphaFoldDB" id="A0A382C9C4"/>
<accession>A0A382C9C4</accession>
<sequence length="93" mass="10468">MAWIKTIPRDEANDRLKKALEAQHALYPPEYQEPTSPDRGIDEGIVSSHTLIPDALHHAFATFGVLMSPDLPLTRRQHEMITTTVSATNRCVF</sequence>
<dbReference type="EMBL" id="UINC01033116">
    <property type="protein sequence ID" value="SVB21883.1"/>
    <property type="molecule type" value="Genomic_DNA"/>
</dbReference>
<dbReference type="SUPFAM" id="SSF69118">
    <property type="entry name" value="AhpD-like"/>
    <property type="match status" value="1"/>
</dbReference>
<proteinExistence type="predicted"/>
<reference evidence="1" key="1">
    <citation type="submission" date="2018-05" db="EMBL/GenBank/DDBJ databases">
        <authorList>
            <person name="Lanie J.A."/>
            <person name="Ng W.-L."/>
            <person name="Kazmierczak K.M."/>
            <person name="Andrzejewski T.M."/>
            <person name="Davidsen T.M."/>
            <person name="Wayne K.J."/>
            <person name="Tettelin H."/>
            <person name="Glass J.I."/>
            <person name="Rusch D."/>
            <person name="Podicherti R."/>
            <person name="Tsui H.-C.T."/>
            <person name="Winkler M.E."/>
        </authorList>
    </citation>
    <scope>NUCLEOTIDE SEQUENCE</scope>
</reference>
<evidence type="ECO:0008006" key="2">
    <source>
        <dbReference type="Google" id="ProtNLM"/>
    </source>
</evidence>
<name>A0A382C9C4_9ZZZZ</name>